<accession>A0A1L7XY45</accession>
<dbReference type="PANTHER" id="PTHR33112">
    <property type="entry name" value="DOMAIN PROTEIN, PUTATIVE-RELATED"/>
    <property type="match status" value="1"/>
</dbReference>
<dbReference type="Pfam" id="PF06985">
    <property type="entry name" value="HET"/>
    <property type="match status" value="1"/>
</dbReference>
<evidence type="ECO:0000313" key="3">
    <source>
        <dbReference type="Proteomes" id="UP000184330"/>
    </source>
</evidence>
<dbReference type="OrthoDB" id="4062651at2759"/>
<dbReference type="STRING" id="576137.A0A1L7XY45"/>
<evidence type="ECO:0000259" key="1">
    <source>
        <dbReference type="Pfam" id="PF06985"/>
    </source>
</evidence>
<keyword evidence="3" id="KW-1185">Reference proteome</keyword>
<dbReference type="EMBL" id="FJOG01000085">
    <property type="protein sequence ID" value="CZR69930.1"/>
    <property type="molecule type" value="Genomic_DNA"/>
</dbReference>
<gene>
    <name evidence="2" type="ORF">PAC_19831</name>
</gene>
<dbReference type="AlphaFoldDB" id="A0A1L7XY45"/>
<proteinExistence type="predicted"/>
<dbReference type="InterPro" id="IPR010730">
    <property type="entry name" value="HET"/>
</dbReference>
<reference evidence="2 3" key="1">
    <citation type="submission" date="2016-03" db="EMBL/GenBank/DDBJ databases">
        <authorList>
            <person name="Ploux O."/>
        </authorList>
    </citation>
    <scope>NUCLEOTIDE SEQUENCE [LARGE SCALE GENOMIC DNA]</scope>
    <source>
        <strain evidence="2 3">UAMH 11012</strain>
    </source>
</reference>
<dbReference type="Proteomes" id="UP000184330">
    <property type="component" value="Unassembled WGS sequence"/>
</dbReference>
<dbReference type="PANTHER" id="PTHR33112:SF10">
    <property type="entry name" value="TOL"/>
    <property type="match status" value="1"/>
</dbReference>
<sequence length="343" mass="38860">MLCLRNCDLCQILSKIPEEARNKNPEIRLSEASQYVRIGAVRDSKPKHRFTRFLQHISNPKGNSRSSLHLELIREWIRICDEGQCSRSGGCCPDPDRSRMPTRVIDVGDGYTACLVLTDKENTSEGAQYIALSHCWGTLSEKQREKSRTTTSNEKEWRTQGFLVKELPRTFQDAISVTRELGQRYLWIDSLCIIQGEGGDWAVEATKMEAVFKNAYCTIAATSAKDSTEGFLNRLEEKGSQYVMVPKSSHGKVYVCTSIEEDFDGDVMKGVLNKRAWVLQERALSRRTIHFTKSQTYFECGGGIRCEMLTHHPFIAALPKNPKRPSLSLPFPPCFPILLKSTD</sequence>
<evidence type="ECO:0000313" key="2">
    <source>
        <dbReference type="EMBL" id="CZR69930.1"/>
    </source>
</evidence>
<organism evidence="2 3">
    <name type="scientific">Phialocephala subalpina</name>
    <dbReference type="NCBI Taxonomy" id="576137"/>
    <lineage>
        <taxon>Eukaryota</taxon>
        <taxon>Fungi</taxon>
        <taxon>Dikarya</taxon>
        <taxon>Ascomycota</taxon>
        <taxon>Pezizomycotina</taxon>
        <taxon>Leotiomycetes</taxon>
        <taxon>Helotiales</taxon>
        <taxon>Mollisiaceae</taxon>
        <taxon>Phialocephala</taxon>
        <taxon>Phialocephala fortinii species complex</taxon>
    </lineage>
</organism>
<protein>
    <recommendedName>
        <fullName evidence="1">Heterokaryon incompatibility domain-containing protein</fullName>
    </recommendedName>
</protein>
<name>A0A1L7XY45_9HELO</name>
<feature type="domain" description="Heterokaryon incompatibility" evidence="1">
    <location>
        <begin position="129"/>
        <end position="281"/>
    </location>
</feature>